<dbReference type="GO" id="GO:0000215">
    <property type="term" value="F:tRNA 2'-phosphotransferase activity"/>
    <property type="evidence" value="ECO:0007669"/>
    <property type="project" value="UniProtKB-EC"/>
</dbReference>
<evidence type="ECO:0000313" key="12">
    <source>
        <dbReference type="Proteomes" id="UP000186303"/>
    </source>
</evidence>
<dbReference type="GO" id="GO:0006730">
    <property type="term" value="P:one-carbon metabolic process"/>
    <property type="evidence" value="ECO:0007669"/>
    <property type="project" value="UniProtKB-KW"/>
</dbReference>
<evidence type="ECO:0000259" key="10">
    <source>
        <dbReference type="PROSITE" id="PS51330"/>
    </source>
</evidence>
<dbReference type="GO" id="GO:0004146">
    <property type="term" value="F:dihydrofolate reductase activity"/>
    <property type="evidence" value="ECO:0007669"/>
    <property type="project" value="InterPro"/>
</dbReference>
<dbReference type="AlphaFoldDB" id="A0A1M8ABP0"/>
<evidence type="ECO:0000256" key="5">
    <source>
        <dbReference type="ARBA" id="ARBA00022857"/>
    </source>
</evidence>
<dbReference type="CDD" id="cd00209">
    <property type="entry name" value="DHFR"/>
    <property type="match status" value="1"/>
</dbReference>
<dbReference type="Pfam" id="PF01885">
    <property type="entry name" value="PTS_2-RNA"/>
    <property type="match status" value="1"/>
</dbReference>
<dbReference type="VEuPathDB" id="FungiDB:MSYG_4209"/>
<feature type="domain" description="DHFR" evidence="10">
    <location>
        <begin position="14"/>
        <end position="273"/>
    </location>
</feature>
<dbReference type="Gene3D" id="3.40.430.10">
    <property type="entry name" value="Dihydrofolate Reductase, subunit A"/>
    <property type="match status" value="1"/>
</dbReference>
<dbReference type="SUPFAM" id="SSF53597">
    <property type="entry name" value="Dihydrofolate reductase-like"/>
    <property type="match status" value="1"/>
</dbReference>
<keyword evidence="12" id="KW-1185">Reference proteome</keyword>
<comment type="function">
    <text evidence="1">Catalyzes the last step of tRNA splicing, the transfer of the splice junction 2'-phosphate from ligated tRNA to NAD to produce ADP-ribose 1''-2'' cyclic phosphate.</text>
</comment>
<evidence type="ECO:0000256" key="8">
    <source>
        <dbReference type="ARBA" id="ARBA00047949"/>
    </source>
</evidence>
<dbReference type="GO" id="GO:0006388">
    <property type="term" value="P:tRNA splicing, via endonucleolytic cleavage and ligation"/>
    <property type="evidence" value="ECO:0007669"/>
    <property type="project" value="TreeGrafter"/>
</dbReference>
<dbReference type="STRING" id="1230383.A0A1M8ABP0"/>
<evidence type="ECO:0000256" key="3">
    <source>
        <dbReference type="ARBA" id="ARBA00022563"/>
    </source>
</evidence>
<dbReference type="Pfam" id="PF00186">
    <property type="entry name" value="DHFR_1"/>
    <property type="match status" value="2"/>
</dbReference>
<evidence type="ECO:0000256" key="7">
    <source>
        <dbReference type="ARBA" id="ARBA00023027"/>
    </source>
</evidence>
<evidence type="ECO:0000256" key="6">
    <source>
        <dbReference type="ARBA" id="ARBA00023002"/>
    </source>
</evidence>
<organism evidence="11 12">
    <name type="scientific">Malassezia sympodialis (strain ATCC 42132)</name>
    <name type="common">Atopic eczema-associated yeast</name>
    <dbReference type="NCBI Taxonomy" id="1230383"/>
    <lineage>
        <taxon>Eukaryota</taxon>
        <taxon>Fungi</taxon>
        <taxon>Dikarya</taxon>
        <taxon>Basidiomycota</taxon>
        <taxon>Ustilaginomycotina</taxon>
        <taxon>Malasseziomycetes</taxon>
        <taxon>Malasseziales</taxon>
        <taxon>Malasseziaceae</taxon>
        <taxon>Malassezia</taxon>
    </lineage>
</organism>
<dbReference type="Proteomes" id="UP000186303">
    <property type="component" value="Chromosome 7"/>
</dbReference>
<reference evidence="12" key="1">
    <citation type="journal article" date="2017" name="Nucleic Acids Res.">
        <title>Proteogenomics produces comprehensive and highly accurate protein-coding gene annotation in a complete genome assembly of Malassezia sympodialis.</title>
        <authorList>
            <person name="Zhu Y."/>
            <person name="Engstroem P.G."/>
            <person name="Tellgren-Roth C."/>
            <person name="Baudo C.D."/>
            <person name="Kennell J.C."/>
            <person name="Sun S."/>
            <person name="Billmyre R.B."/>
            <person name="Schroeder M.S."/>
            <person name="Andersson A."/>
            <person name="Holm T."/>
            <person name="Sigurgeirsson B."/>
            <person name="Wu G."/>
            <person name="Sankaranarayanan S.R."/>
            <person name="Siddharthan R."/>
            <person name="Sanyal K."/>
            <person name="Lundeberg J."/>
            <person name="Nystedt B."/>
            <person name="Boekhout T."/>
            <person name="Dawson T.L. Jr."/>
            <person name="Heitman J."/>
            <person name="Scheynius A."/>
            <person name="Lehtioe J."/>
        </authorList>
    </citation>
    <scope>NUCLEOTIDE SEQUENCE [LARGE SCALE GENOMIC DNA]</scope>
    <source>
        <strain evidence="12">ATCC 42132</strain>
    </source>
</reference>
<evidence type="ECO:0000256" key="1">
    <source>
        <dbReference type="ARBA" id="ARBA00003343"/>
    </source>
</evidence>
<dbReference type="PROSITE" id="PS00075">
    <property type="entry name" value="DHFR_1"/>
    <property type="match status" value="1"/>
</dbReference>
<dbReference type="UniPathway" id="UPA00077">
    <property type="reaction ID" value="UER00158"/>
</dbReference>
<keyword evidence="3" id="KW-0554">One-carbon metabolism</keyword>
<dbReference type="InterPro" id="IPR017925">
    <property type="entry name" value="DHFR_CS"/>
</dbReference>
<dbReference type="PANTHER" id="PTHR12684">
    <property type="entry name" value="PUTATIVE PHOSPHOTRANSFERASE"/>
    <property type="match status" value="1"/>
</dbReference>
<keyword evidence="7" id="KW-0520">NAD</keyword>
<comment type="similarity">
    <text evidence="2">Belongs to the KptA/TPT1 family.</text>
</comment>
<evidence type="ECO:0000313" key="11">
    <source>
        <dbReference type="EMBL" id="SHO79858.1"/>
    </source>
</evidence>
<accession>A0A1M8ABP0</accession>
<name>A0A1M8ABP0_MALS4</name>
<dbReference type="InterPro" id="IPR002745">
    <property type="entry name" value="Ptrans_KptA/Tpt1"/>
</dbReference>
<keyword evidence="6" id="KW-0560">Oxidoreductase</keyword>
<dbReference type="InterPro" id="IPR042080">
    <property type="entry name" value="RNA_2'-PTrans_N"/>
</dbReference>
<keyword evidence="5" id="KW-0521">NADP</keyword>
<dbReference type="EMBL" id="LT671827">
    <property type="protein sequence ID" value="SHO79858.1"/>
    <property type="molecule type" value="Genomic_DNA"/>
</dbReference>
<comment type="catalytic activity">
    <reaction evidence="8">
        <text>2'-phospho-[ligated tRNA] + NAD(+) = mature tRNA + ADP-alpha-D-ribose 1'',2''-cyclic phosphate + nicotinamide</text>
        <dbReference type="Rhea" id="RHEA:23324"/>
        <dbReference type="Rhea" id="RHEA-COMP:11106"/>
        <dbReference type="Rhea" id="RHEA-COMP:11107"/>
        <dbReference type="ChEBI" id="CHEBI:17154"/>
        <dbReference type="ChEBI" id="CHEBI:57540"/>
        <dbReference type="ChEBI" id="CHEBI:76596"/>
        <dbReference type="ChEBI" id="CHEBI:82883"/>
        <dbReference type="ChEBI" id="CHEBI:85027"/>
        <dbReference type="EC" id="2.7.1.160"/>
    </reaction>
</comment>
<feature type="region of interest" description="Disordered" evidence="9">
    <location>
        <begin position="277"/>
        <end position="326"/>
    </location>
</feature>
<keyword evidence="4" id="KW-0808">Transferase</keyword>
<dbReference type="InterPro" id="IPR024072">
    <property type="entry name" value="DHFR-like_dom_sf"/>
</dbReference>
<evidence type="ECO:0000256" key="9">
    <source>
        <dbReference type="SAM" id="MobiDB-lite"/>
    </source>
</evidence>
<dbReference type="Gene3D" id="3.20.170.30">
    <property type="match status" value="1"/>
</dbReference>
<proteinExistence type="inferred from homology"/>
<dbReference type="PRINTS" id="PR00070">
    <property type="entry name" value="DHFR"/>
</dbReference>
<evidence type="ECO:0000256" key="4">
    <source>
        <dbReference type="ARBA" id="ARBA00022679"/>
    </source>
</evidence>
<dbReference type="PROSITE" id="PS51330">
    <property type="entry name" value="DHFR_2"/>
    <property type="match status" value="1"/>
</dbReference>
<evidence type="ECO:0000256" key="2">
    <source>
        <dbReference type="ARBA" id="ARBA00009836"/>
    </source>
</evidence>
<feature type="compositionally biased region" description="Basic and acidic residues" evidence="9">
    <location>
        <begin position="286"/>
        <end position="295"/>
    </location>
</feature>
<dbReference type="Gene3D" id="1.10.10.970">
    <property type="entry name" value="RNA 2'-phosphotransferase, Tpt1/KptA family, N-terminal domain"/>
    <property type="match status" value="1"/>
</dbReference>
<gene>
    <name evidence="11" type="ORF">MSYG_4209</name>
</gene>
<sequence length="558" mass="60517">MSATRTGPSLGALPLTAVVAVSLGNGIGANGTLPWRLPKDMAYFRAATLHAADVSREDARMREAGYERRAVPVKNAVIMGRHTWDSIPPRFRPLQGRINVVVSTTMAPSELGTPGTEQADTLLARSLDEAVQLLQERRYARYNLPGATAGTALGRAFVIGGAQLYRTALAQRPTADTWILEQLLVTRILSPIDEHTMDVFLEEFRSPVQRARDEATARTLPQELLADGEAHESRWLLVPRDEHARLVPPAQADLLGRVVDDKGIAVHFQSLMADDAAAPPVASDAARTREQAKQWKKERKLQAQKKTPMPQEAPPAKAQGRAGDPPQVQLSKTLAYILRHGTQKEHLEVRADGYVRLDAVLARPRIGKIAMDDAGRAPTHDDVEAAVHDNAKKRFELTSGSDASPADEGTCRWIRAVQGHSIAAVTDLSHTSLSPANVGEHLAEENGMHYAIHGTDEHAFEQILASGALKRMRRNQIHLAKGRPGASGIISGMRRRCTRLLYVDVGRALADGVPFDVSPNGVVLTPGVGDSGALPLSYVAHVTDAEGRQVWSCHASTQ</sequence>
<protein>
    <recommendedName>
        <fullName evidence="10">DHFR domain-containing protein</fullName>
    </recommendedName>
</protein>
<dbReference type="OrthoDB" id="414698at2759"/>
<dbReference type="PANTHER" id="PTHR12684:SF2">
    <property type="entry name" value="TRNA 2'-PHOSPHOTRANSFERASE 1"/>
    <property type="match status" value="1"/>
</dbReference>
<dbReference type="InterPro" id="IPR042081">
    <property type="entry name" value="RNA_2'-PTrans_C"/>
</dbReference>
<dbReference type="InterPro" id="IPR001796">
    <property type="entry name" value="DHFR_dom"/>
</dbReference>
<dbReference type="SUPFAM" id="SSF56399">
    <property type="entry name" value="ADP-ribosylation"/>
    <property type="match status" value="1"/>
</dbReference>
<dbReference type="GO" id="GO:0046654">
    <property type="term" value="P:tetrahydrofolate biosynthetic process"/>
    <property type="evidence" value="ECO:0007669"/>
    <property type="project" value="UniProtKB-UniPathway"/>
</dbReference>